<dbReference type="Gene3D" id="3.30.70.20">
    <property type="match status" value="1"/>
</dbReference>
<evidence type="ECO:0000256" key="2">
    <source>
        <dbReference type="ARBA" id="ARBA00022723"/>
    </source>
</evidence>
<evidence type="ECO:0000313" key="6">
    <source>
        <dbReference type="EMBL" id="KZX13704.1"/>
    </source>
</evidence>
<feature type="domain" description="4Fe-4S ferredoxin-type" evidence="5">
    <location>
        <begin position="72"/>
        <end position="102"/>
    </location>
</feature>
<keyword evidence="4" id="KW-0411">Iron-sulfur</keyword>
<proteinExistence type="predicted"/>
<evidence type="ECO:0000256" key="1">
    <source>
        <dbReference type="ARBA" id="ARBA00022485"/>
    </source>
</evidence>
<evidence type="ECO:0000256" key="4">
    <source>
        <dbReference type="ARBA" id="ARBA00023014"/>
    </source>
</evidence>
<dbReference type="Proteomes" id="UP000077428">
    <property type="component" value="Unassembled WGS sequence"/>
</dbReference>
<evidence type="ECO:0000313" key="7">
    <source>
        <dbReference type="Proteomes" id="UP000077428"/>
    </source>
</evidence>
<dbReference type="InterPro" id="IPR050572">
    <property type="entry name" value="Fe-S_Ferredoxin"/>
</dbReference>
<dbReference type="GO" id="GO:0016491">
    <property type="term" value="F:oxidoreductase activity"/>
    <property type="evidence" value="ECO:0007669"/>
    <property type="project" value="UniProtKB-ARBA"/>
</dbReference>
<evidence type="ECO:0000256" key="3">
    <source>
        <dbReference type="ARBA" id="ARBA00023004"/>
    </source>
</evidence>
<dbReference type="InterPro" id="IPR017900">
    <property type="entry name" value="4Fe4S_Fe_S_CS"/>
</dbReference>
<gene>
    <name evidence="6" type="primary">rsxB_2</name>
    <name evidence="6" type="ORF">MBORA_04100</name>
</gene>
<dbReference type="EMBL" id="LWMU01000047">
    <property type="protein sequence ID" value="KZX13704.1"/>
    <property type="molecule type" value="Genomic_DNA"/>
</dbReference>
<organism evidence="6 7">
    <name type="scientific">Methanobrevibacter oralis</name>
    <dbReference type="NCBI Taxonomy" id="66851"/>
    <lineage>
        <taxon>Archaea</taxon>
        <taxon>Methanobacteriati</taxon>
        <taxon>Methanobacteriota</taxon>
        <taxon>Methanomada group</taxon>
        <taxon>Methanobacteria</taxon>
        <taxon>Methanobacteriales</taxon>
        <taxon>Methanobacteriaceae</taxon>
        <taxon>Methanobrevibacter</taxon>
    </lineage>
</organism>
<dbReference type="OrthoDB" id="2837at2157"/>
<dbReference type="InterPro" id="IPR017896">
    <property type="entry name" value="4Fe4S_Fe-S-bd"/>
</dbReference>
<keyword evidence="3" id="KW-0408">Iron</keyword>
<dbReference type="PATRIC" id="fig|66851.6.peg.472"/>
<dbReference type="PROSITE" id="PS51379">
    <property type="entry name" value="4FE4S_FER_2"/>
    <property type="match status" value="1"/>
</dbReference>
<dbReference type="PROSITE" id="PS00198">
    <property type="entry name" value="4FE4S_FER_1"/>
    <property type="match status" value="1"/>
</dbReference>
<keyword evidence="7" id="KW-1185">Reference proteome</keyword>
<dbReference type="AlphaFoldDB" id="A0A166BR15"/>
<sequence>MRARHRNGGSPSLLGLFIEHAAKQAINTAIENNKRNANTDIVFRIRTRFCDGLRCQKCVLACPNNVLTFNGGKIAIRDIKDCSFCGICEVACPKNCITVKKKV</sequence>
<dbReference type="PANTHER" id="PTHR43687">
    <property type="entry name" value="ADENYLYLSULFATE REDUCTASE, BETA SUBUNIT"/>
    <property type="match status" value="1"/>
</dbReference>
<dbReference type="SUPFAM" id="SSF54862">
    <property type="entry name" value="4Fe-4S ferredoxins"/>
    <property type="match status" value="1"/>
</dbReference>
<evidence type="ECO:0000259" key="5">
    <source>
        <dbReference type="PROSITE" id="PS51379"/>
    </source>
</evidence>
<dbReference type="GO" id="GO:0051539">
    <property type="term" value="F:4 iron, 4 sulfur cluster binding"/>
    <property type="evidence" value="ECO:0007669"/>
    <property type="project" value="UniProtKB-KW"/>
</dbReference>
<dbReference type="RefSeq" id="WP_147659472.1">
    <property type="nucleotide sequence ID" value="NZ_CABMAB010000008.1"/>
</dbReference>
<keyword evidence="1" id="KW-0004">4Fe-4S</keyword>
<comment type="caution">
    <text evidence="6">The sequence shown here is derived from an EMBL/GenBank/DDBJ whole genome shotgun (WGS) entry which is preliminary data.</text>
</comment>
<keyword evidence="2" id="KW-0479">Metal-binding</keyword>
<dbReference type="PANTHER" id="PTHR43687:SF1">
    <property type="entry name" value="FERREDOXIN III"/>
    <property type="match status" value="1"/>
</dbReference>
<accession>A0A166BR15</accession>
<protein>
    <submittedName>
        <fullName evidence="6">Electron transport complex subunit RsxB</fullName>
    </submittedName>
</protein>
<reference evidence="7" key="1">
    <citation type="journal article" date="2016" name="Genome Announc.">
        <title>Draft Genome Sequences of Methanobrevibacter curvatus DSM11111, Methanobrevibacter cuticularis DSM11139, Methanobrevibacter filiformis DSM11501, and Methanobrevibacter oralis DSM7256.</title>
        <authorList>
            <person name="Poehlein A."/>
            <person name="Seedorf H."/>
        </authorList>
    </citation>
    <scope>NUCLEOTIDE SEQUENCE [LARGE SCALE GENOMIC DNA]</scope>
    <source>
        <strain evidence="7">DSM 7256 / JCM 30027 / ZR</strain>
    </source>
</reference>
<dbReference type="GO" id="GO:0046872">
    <property type="term" value="F:metal ion binding"/>
    <property type="evidence" value="ECO:0007669"/>
    <property type="project" value="UniProtKB-KW"/>
</dbReference>
<name>A0A166BR15_METOA</name>
<dbReference type="STRING" id="66851.MBORA_04100"/>